<dbReference type="InterPro" id="IPR015943">
    <property type="entry name" value="WD40/YVTN_repeat-like_dom_sf"/>
</dbReference>
<dbReference type="InterPro" id="IPR050310">
    <property type="entry name" value="VPS10-sortilin"/>
</dbReference>
<evidence type="ECO:0000313" key="5">
    <source>
        <dbReference type="Proteomes" id="UP000008177"/>
    </source>
</evidence>
<dbReference type="GO" id="GO:0006895">
    <property type="term" value="P:Golgi to endosome transport"/>
    <property type="evidence" value="ECO:0007669"/>
    <property type="project" value="TreeGrafter"/>
</dbReference>
<evidence type="ECO:0000259" key="3">
    <source>
        <dbReference type="Pfam" id="PF15902"/>
    </source>
</evidence>
<evidence type="ECO:0000256" key="1">
    <source>
        <dbReference type="ARBA" id="ARBA00022737"/>
    </source>
</evidence>
<gene>
    <name evidence="4" type="ORF">BofuT4_P006620.1</name>
</gene>
<dbReference type="Proteomes" id="UP000008177">
    <property type="component" value="Unplaced contigs"/>
</dbReference>
<accession>G2Y4B3</accession>
<organism evidence="4 5">
    <name type="scientific">Botryotinia fuckeliana (strain T4)</name>
    <name type="common">Noble rot fungus</name>
    <name type="synonym">Botrytis cinerea</name>
    <dbReference type="NCBI Taxonomy" id="999810"/>
    <lineage>
        <taxon>Eukaryota</taxon>
        <taxon>Fungi</taxon>
        <taxon>Dikarya</taxon>
        <taxon>Ascomycota</taxon>
        <taxon>Pezizomycotina</taxon>
        <taxon>Leotiomycetes</taxon>
        <taxon>Helotiales</taxon>
        <taxon>Sclerotiniaceae</taxon>
        <taxon>Botrytis</taxon>
    </lineage>
</organism>
<reference evidence="5" key="1">
    <citation type="journal article" date="2011" name="PLoS Genet.">
        <title>Genomic analysis of the necrotrophic fungal pathogens Sclerotinia sclerotiorum and Botrytis cinerea.</title>
        <authorList>
            <person name="Amselem J."/>
            <person name="Cuomo C.A."/>
            <person name="van Kan J.A."/>
            <person name="Viaud M."/>
            <person name="Benito E.P."/>
            <person name="Couloux A."/>
            <person name="Coutinho P.M."/>
            <person name="de Vries R.P."/>
            <person name="Dyer P.S."/>
            <person name="Fillinger S."/>
            <person name="Fournier E."/>
            <person name="Gout L."/>
            <person name="Hahn M."/>
            <person name="Kohn L."/>
            <person name="Lapalu N."/>
            <person name="Plummer K.M."/>
            <person name="Pradier J.M."/>
            <person name="Quevillon E."/>
            <person name="Sharon A."/>
            <person name="Simon A."/>
            <person name="ten Have A."/>
            <person name="Tudzynski B."/>
            <person name="Tudzynski P."/>
            <person name="Wincker P."/>
            <person name="Andrew M."/>
            <person name="Anthouard V."/>
            <person name="Beever R.E."/>
            <person name="Beffa R."/>
            <person name="Benoit I."/>
            <person name="Bouzid O."/>
            <person name="Brault B."/>
            <person name="Chen Z."/>
            <person name="Choquer M."/>
            <person name="Collemare J."/>
            <person name="Cotton P."/>
            <person name="Danchin E.G."/>
            <person name="Da Silva C."/>
            <person name="Gautier A."/>
            <person name="Giraud C."/>
            <person name="Giraud T."/>
            <person name="Gonzalez C."/>
            <person name="Grossetete S."/>
            <person name="Guldener U."/>
            <person name="Henrissat B."/>
            <person name="Howlett B.J."/>
            <person name="Kodira C."/>
            <person name="Kretschmer M."/>
            <person name="Lappartient A."/>
            <person name="Leroch M."/>
            <person name="Levis C."/>
            <person name="Mauceli E."/>
            <person name="Neuveglise C."/>
            <person name="Oeser B."/>
            <person name="Pearson M."/>
            <person name="Poulain J."/>
            <person name="Poussereau N."/>
            <person name="Quesneville H."/>
            <person name="Rascle C."/>
            <person name="Schumacher J."/>
            <person name="Segurens B."/>
            <person name="Sexton A."/>
            <person name="Silva E."/>
            <person name="Sirven C."/>
            <person name="Soanes D.M."/>
            <person name="Talbot N.J."/>
            <person name="Templeton M."/>
            <person name="Yandava C."/>
            <person name="Yarden O."/>
            <person name="Zeng Q."/>
            <person name="Rollins J.A."/>
            <person name="Lebrun M.H."/>
            <person name="Dickman M."/>
        </authorList>
    </citation>
    <scope>NUCLEOTIDE SEQUENCE [LARGE SCALE GENOMIC DNA]</scope>
    <source>
        <strain evidence="5">T4</strain>
    </source>
</reference>
<dbReference type="Pfam" id="PF15902">
    <property type="entry name" value="Sortilin-Vps10"/>
    <property type="match status" value="1"/>
</dbReference>
<dbReference type="HOGENOM" id="CLU_863300_0_0_1"/>
<keyword evidence="2" id="KW-0732">Signal</keyword>
<dbReference type="PANTHER" id="PTHR12106:SF27">
    <property type="entry name" value="SORTILIN-RELATED RECEPTOR"/>
    <property type="match status" value="1"/>
</dbReference>
<name>G2Y4B3_BOTF4</name>
<feature type="chain" id="PRO_5003440461" description="Sortilin N-terminal domain-containing protein" evidence="2">
    <location>
        <begin position="26"/>
        <end position="322"/>
    </location>
</feature>
<dbReference type="EMBL" id="FQ790286">
    <property type="protein sequence ID" value="CCD47503.1"/>
    <property type="molecule type" value="Genomic_DNA"/>
</dbReference>
<dbReference type="GO" id="GO:0005829">
    <property type="term" value="C:cytosol"/>
    <property type="evidence" value="ECO:0007669"/>
    <property type="project" value="GOC"/>
</dbReference>
<dbReference type="PANTHER" id="PTHR12106">
    <property type="entry name" value="SORTILIN RELATED"/>
    <property type="match status" value="1"/>
</dbReference>
<dbReference type="SUPFAM" id="SSF110296">
    <property type="entry name" value="Oligoxyloglucan reducing end-specific cellobiohydrolase"/>
    <property type="match status" value="1"/>
</dbReference>
<sequence>MRLRSSETGWRCLLISTLLYTSAWAKKDAPGVSYAKSEHFPHNLQYFDDSDVLLYEDRDDAIVYRSEDAGETWKKITAVPEGKMLEISMHPFDSKRAYIITSGKSHWATNDRGEHWEEFFTDNQASVFRPALSYHAKVSRSELIFNGNGLYGDLSARELVRRRDLFSSPEFTTGQKDLDKDRILCVAKGRYSVWRSDYRLVVSDDFFISDGSDIQEFEPELEPGRTVKGILEIAPQKKFLITAAGAARTDEMALYVSDDAIKWHRAEFPHDHKLTQEAYTILEGTNYSIQIDVLNTRPLNAMGVMFCRPKLSSPRVFHPEFI</sequence>
<dbReference type="GO" id="GO:0006623">
    <property type="term" value="P:protein targeting to vacuole"/>
    <property type="evidence" value="ECO:0007669"/>
    <property type="project" value="TreeGrafter"/>
</dbReference>
<feature type="signal peptide" evidence="2">
    <location>
        <begin position="1"/>
        <end position="25"/>
    </location>
</feature>
<protein>
    <recommendedName>
        <fullName evidence="3">Sortilin N-terminal domain-containing protein</fullName>
    </recommendedName>
</protein>
<dbReference type="AlphaFoldDB" id="G2Y4B3"/>
<dbReference type="GO" id="GO:0005794">
    <property type="term" value="C:Golgi apparatus"/>
    <property type="evidence" value="ECO:0007669"/>
    <property type="project" value="TreeGrafter"/>
</dbReference>
<evidence type="ECO:0000313" key="4">
    <source>
        <dbReference type="EMBL" id="CCD47503.1"/>
    </source>
</evidence>
<dbReference type="InterPro" id="IPR031778">
    <property type="entry name" value="Sortilin_N"/>
</dbReference>
<dbReference type="GO" id="GO:0016020">
    <property type="term" value="C:membrane"/>
    <property type="evidence" value="ECO:0007669"/>
    <property type="project" value="TreeGrafter"/>
</dbReference>
<dbReference type="Gene3D" id="2.130.10.10">
    <property type="entry name" value="YVTN repeat-like/Quinoprotein amine dehydrogenase"/>
    <property type="match status" value="1"/>
</dbReference>
<dbReference type="STRING" id="999810.G2Y4B3"/>
<keyword evidence="1" id="KW-0677">Repeat</keyword>
<evidence type="ECO:0000256" key="2">
    <source>
        <dbReference type="SAM" id="SignalP"/>
    </source>
</evidence>
<proteinExistence type="predicted"/>
<dbReference type="InParanoid" id="G2Y4B3"/>
<dbReference type="GO" id="GO:0006896">
    <property type="term" value="P:Golgi to vacuole transport"/>
    <property type="evidence" value="ECO:0007669"/>
    <property type="project" value="TreeGrafter"/>
</dbReference>
<feature type="domain" description="Sortilin N-terminal" evidence="3">
    <location>
        <begin position="63"/>
        <end position="306"/>
    </location>
</feature>